<keyword evidence="3" id="KW-1185">Reference proteome</keyword>
<accession>A0A1L8SX77</accession>
<keyword evidence="1" id="KW-1133">Transmembrane helix</keyword>
<evidence type="ECO:0000313" key="3">
    <source>
        <dbReference type="Proteomes" id="UP000183700"/>
    </source>
</evidence>
<evidence type="ECO:0000256" key="1">
    <source>
        <dbReference type="SAM" id="Phobius"/>
    </source>
</evidence>
<sequence>MTMDSIFCIVLGMIFANGIPHFVKGITAEKWPVPWKTFASAPTNVLWAITNWLVVIILFALFKPDINSFDAACFLLGMGITGYYLALHWSEKNDETE</sequence>
<reference evidence="2 3" key="1">
    <citation type="submission" date="2014-12" db="EMBL/GenBank/DDBJ databases">
        <title>Draft genome sequences of 29 type strains of Enterococci.</title>
        <authorList>
            <person name="Zhong Z."/>
            <person name="Sun Z."/>
            <person name="Liu W."/>
            <person name="Zhang W."/>
            <person name="Zhang H."/>
        </authorList>
    </citation>
    <scope>NUCLEOTIDE SEQUENCE [LARGE SCALE GENOMIC DNA]</scope>
    <source>
        <strain evidence="2 3">DSM 22802</strain>
    </source>
</reference>
<protein>
    <recommendedName>
        <fullName evidence="4">Integral membrane protein</fullName>
    </recommendedName>
</protein>
<organism evidence="2 3">
    <name type="scientific">Enterococcus devriesei</name>
    <dbReference type="NCBI Taxonomy" id="319970"/>
    <lineage>
        <taxon>Bacteria</taxon>
        <taxon>Bacillati</taxon>
        <taxon>Bacillota</taxon>
        <taxon>Bacilli</taxon>
        <taxon>Lactobacillales</taxon>
        <taxon>Enterococcaceae</taxon>
        <taxon>Enterococcus</taxon>
    </lineage>
</organism>
<dbReference type="Proteomes" id="UP000183700">
    <property type="component" value="Unassembled WGS sequence"/>
</dbReference>
<name>A0A1L8SX77_9ENTE</name>
<evidence type="ECO:0000313" key="2">
    <source>
        <dbReference type="EMBL" id="OJG36583.1"/>
    </source>
</evidence>
<dbReference type="EMBL" id="JXKM01000003">
    <property type="protein sequence ID" value="OJG36583.1"/>
    <property type="molecule type" value="Genomic_DNA"/>
</dbReference>
<proteinExistence type="predicted"/>
<evidence type="ECO:0008006" key="4">
    <source>
        <dbReference type="Google" id="ProtNLM"/>
    </source>
</evidence>
<gene>
    <name evidence="2" type="ORF">RV00_GL001942</name>
</gene>
<feature type="transmembrane region" description="Helical" evidence="1">
    <location>
        <begin position="44"/>
        <end position="62"/>
    </location>
</feature>
<dbReference type="AlphaFoldDB" id="A0A1L8SX77"/>
<keyword evidence="1" id="KW-0812">Transmembrane</keyword>
<comment type="caution">
    <text evidence="2">The sequence shown here is derived from an EMBL/GenBank/DDBJ whole genome shotgun (WGS) entry which is preliminary data.</text>
</comment>
<keyword evidence="1" id="KW-0472">Membrane</keyword>
<feature type="transmembrane region" description="Helical" evidence="1">
    <location>
        <begin position="69"/>
        <end position="87"/>
    </location>
</feature>